<dbReference type="CDD" id="cd01301">
    <property type="entry name" value="rDP_like"/>
    <property type="match status" value="1"/>
</dbReference>
<dbReference type="InterPro" id="IPR008257">
    <property type="entry name" value="Pept_M19"/>
</dbReference>
<dbReference type="EMBL" id="SOFF01000030">
    <property type="protein sequence ID" value="TFB89078.1"/>
    <property type="molecule type" value="Genomic_DNA"/>
</dbReference>
<dbReference type="SUPFAM" id="SSF51556">
    <property type="entry name" value="Metallo-dependent hydrolases"/>
    <property type="match status" value="1"/>
</dbReference>
<dbReference type="PROSITE" id="PS51365">
    <property type="entry name" value="RENAL_DIPEPTIDASE_2"/>
    <property type="match status" value="1"/>
</dbReference>
<dbReference type="InterPro" id="IPR032466">
    <property type="entry name" value="Metal_Hydrolase"/>
</dbReference>
<dbReference type="Proteomes" id="UP000297654">
    <property type="component" value="Unassembled WGS sequence"/>
</dbReference>
<reference evidence="1 2" key="1">
    <citation type="submission" date="2019-03" db="EMBL/GenBank/DDBJ databases">
        <title>Genomics of glacier-inhabiting Cryobacterium strains.</title>
        <authorList>
            <person name="Liu Q."/>
            <person name="Xin Y.-H."/>
        </authorList>
    </citation>
    <scope>NUCLEOTIDE SEQUENCE [LARGE SCALE GENOMIC DNA]</scope>
    <source>
        <strain evidence="1 2">Hh15</strain>
    </source>
</reference>
<dbReference type="STRING" id="1424661.SAMN05216281_10241"/>
<sequence>MTVRIPKFAVIDGHNDLAWACREHRNYSVAGLDDEHESRRGQLQTDVPKLRRGGVQGQFWSVWVHTDLEGTDSVQATLEQIDFVHRLIAAYPDDFERAMTADDVERAQQGAKIASLLGVEGGNQMNNSLAVLREYARLGVRYMTLTWNSTTEWADAAVDDATHNGLNERGRAVIAEMNRIGMMVDLSHVSAATMQDALDATTLPLLFSHSSCFALNPHPRNVPDAILRQLAANDGVQMIAFVPAFISADYRRWEDNGSVGDKPVVTVAQVADHVEHARNVAGIDHIGLGGDFDGCPDMPIGLADASDYPNLFAELQGRGWSDTDLAKLGSRNLLRVLRANDPAYRAFVA</sequence>
<dbReference type="OrthoDB" id="9804920at2"/>
<proteinExistence type="predicted"/>
<dbReference type="RefSeq" id="WP_092106931.1">
    <property type="nucleotide sequence ID" value="NZ_FOCN01000002.1"/>
</dbReference>
<dbReference type="Pfam" id="PF01244">
    <property type="entry name" value="Peptidase_M19"/>
    <property type="match status" value="1"/>
</dbReference>
<dbReference type="GO" id="GO:0070573">
    <property type="term" value="F:metallodipeptidase activity"/>
    <property type="evidence" value="ECO:0007669"/>
    <property type="project" value="InterPro"/>
</dbReference>
<dbReference type="GO" id="GO:0006508">
    <property type="term" value="P:proteolysis"/>
    <property type="evidence" value="ECO:0007669"/>
    <property type="project" value="InterPro"/>
</dbReference>
<keyword evidence="2" id="KW-1185">Reference proteome</keyword>
<protein>
    <submittedName>
        <fullName evidence="1">Membrane dipeptidase</fullName>
    </submittedName>
</protein>
<dbReference type="PANTHER" id="PTHR10443">
    <property type="entry name" value="MICROSOMAL DIPEPTIDASE"/>
    <property type="match status" value="1"/>
</dbReference>
<evidence type="ECO:0000313" key="2">
    <source>
        <dbReference type="Proteomes" id="UP000297654"/>
    </source>
</evidence>
<gene>
    <name evidence="1" type="ORF">E3O10_09235</name>
</gene>
<accession>A0A1H8BMY7</accession>
<organism evidence="1 2">
    <name type="scientific">Cryobacterium luteum</name>
    <dbReference type="NCBI Taxonomy" id="1424661"/>
    <lineage>
        <taxon>Bacteria</taxon>
        <taxon>Bacillati</taxon>
        <taxon>Actinomycetota</taxon>
        <taxon>Actinomycetes</taxon>
        <taxon>Micrococcales</taxon>
        <taxon>Microbacteriaceae</taxon>
        <taxon>Cryobacterium</taxon>
    </lineage>
</organism>
<dbReference type="Gene3D" id="3.20.20.140">
    <property type="entry name" value="Metal-dependent hydrolases"/>
    <property type="match status" value="1"/>
</dbReference>
<dbReference type="AlphaFoldDB" id="A0A1H8BMY7"/>
<dbReference type="PANTHER" id="PTHR10443:SF12">
    <property type="entry name" value="DIPEPTIDASE"/>
    <property type="match status" value="1"/>
</dbReference>
<comment type="caution">
    <text evidence="1">The sequence shown here is derived from an EMBL/GenBank/DDBJ whole genome shotgun (WGS) entry which is preliminary data.</text>
</comment>
<evidence type="ECO:0000313" key="1">
    <source>
        <dbReference type="EMBL" id="TFB89078.1"/>
    </source>
</evidence>
<name>A0A1H8BMY7_9MICO</name>